<dbReference type="InterPro" id="IPR047216">
    <property type="entry name" value="Endonuclease_DUF559_bact"/>
</dbReference>
<gene>
    <name evidence="2" type="ORF">IAC53_01760</name>
</gene>
<dbReference type="Gene3D" id="3.40.960.10">
    <property type="entry name" value="VSR Endonuclease"/>
    <property type="match status" value="1"/>
</dbReference>
<evidence type="ECO:0000313" key="2">
    <source>
        <dbReference type="EMBL" id="HIU35320.1"/>
    </source>
</evidence>
<dbReference type="EMBL" id="DVMW01000016">
    <property type="protein sequence ID" value="HIU35320.1"/>
    <property type="molecule type" value="Genomic_DNA"/>
</dbReference>
<proteinExistence type="predicted"/>
<evidence type="ECO:0000313" key="3">
    <source>
        <dbReference type="Proteomes" id="UP000824071"/>
    </source>
</evidence>
<dbReference type="Pfam" id="PF04480">
    <property type="entry name" value="DUF559"/>
    <property type="match status" value="1"/>
</dbReference>
<evidence type="ECO:0000259" key="1">
    <source>
        <dbReference type="Pfam" id="PF04480"/>
    </source>
</evidence>
<dbReference type="InterPro" id="IPR007569">
    <property type="entry name" value="DUF559"/>
</dbReference>
<keyword evidence="2" id="KW-0378">Hydrolase</keyword>
<name>A0A9D1LDA8_9FIRM</name>
<reference evidence="2" key="2">
    <citation type="journal article" date="2021" name="PeerJ">
        <title>Extensive microbial diversity within the chicken gut microbiome revealed by metagenomics and culture.</title>
        <authorList>
            <person name="Gilroy R."/>
            <person name="Ravi A."/>
            <person name="Getino M."/>
            <person name="Pursley I."/>
            <person name="Horton D.L."/>
            <person name="Alikhan N.F."/>
            <person name="Baker D."/>
            <person name="Gharbi K."/>
            <person name="Hall N."/>
            <person name="Watson M."/>
            <person name="Adriaenssens E.M."/>
            <person name="Foster-Nyarko E."/>
            <person name="Jarju S."/>
            <person name="Secka A."/>
            <person name="Antonio M."/>
            <person name="Oren A."/>
            <person name="Chaudhuri R.R."/>
            <person name="La Ragione R."/>
            <person name="Hildebrand F."/>
            <person name="Pallen M.J."/>
        </authorList>
    </citation>
    <scope>NUCLEOTIDE SEQUENCE</scope>
    <source>
        <strain evidence="2">ChiGjej1B1-19959</strain>
    </source>
</reference>
<organism evidence="2 3">
    <name type="scientific">Candidatus Fimenecus excrementigallinarum</name>
    <dbReference type="NCBI Taxonomy" id="2840816"/>
    <lineage>
        <taxon>Bacteria</taxon>
        <taxon>Bacillati</taxon>
        <taxon>Bacillota</taxon>
        <taxon>Clostridia</taxon>
        <taxon>Candidatus Fimenecus</taxon>
    </lineage>
</organism>
<dbReference type="GO" id="GO:0004519">
    <property type="term" value="F:endonuclease activity"/>
    <property type="evidence" value="ECO:0007669"/>
    <property type="project" value="UniProtKB-KW"/>
</dbReference>
<dbReference type="PANTHER" id="PTHR38590">
    <property type="entry name" value="BLL0828 PROTEIN"/>
    <property type="match status" value="1"/>
</dbReference>
<dbReference type="Proteomes" id="UP000824071">
    <property type="component" value="Unassembled WGS sequence"/>
</dbReference>
<dbReference type="SUPFAM" id="SSF52980">
    <property type="entry name" value="Restriction endonuclease-like"/>
    <property type="match status" value="1"/>
</dbReference>
<comment type="caution">
    <text evidence="2">The sequence shown here is derived from an EMBL/GenBank/DDBJ whole genome shotgun (WGS) entry which is preliminary data.</text>
</comment>
<dbReference type="PANTHER" id="PTHR38590:SF1">
    <property type="entry name" value="BLL0828 PROTEIN"/>
    <property type="match status" value="1"/>
</dbReference>
<feature type="domain" description="DUF559" evidence="1">
    <location>
        <begin position="8"/>
        <end position="110"/>
    </location>
</feature>
<sequence>MLRYDGKLIARAKELRKNMTPWEIKLWTQFLREYPVRFQRQKVIGNSIVDFYCAKARLVVELDGGGHYLPQQQLVDAQRTKALEALGLRVLRFCNTDVDGSFYEVCTVIDNTVQQTLAQRK</sequence>
<accession>A0A9D1LDA8</accession>
<dbReference type="CDD" id="cd01038">
    <property type="entry name" value="Endonuclease_DUF559"/>
    <property type="match status" value="1"/>
</dbReference>
<keyword evidence="2" id="KW-0540">Nuclease</keyword>
<dbReference type="InterPro" id="IPR011335">
    <property type="entry name" value="Restrct_endonuc-II-like"/>
</dbReference>
<reference evidence="2" key="1">
    <citation type="submission" date="2020-10" db="EMBL/GenBank/DDBJ databases">
        <authorList>
            <person name="Gilroy R."/>
        </authorList>
    </citation>
    <scope>NUCLEOTIDE SEQUENCE</scope>
    <source>
        <strain evidence="2">ChiGjej1B1-19959</strain>
    </source>
</reference>
<dbReference type="AlphaFoldDB" id="A0A9D1LDA8"/>
<keyword evidence="2" id="KW-0255">Endonuclease</keyword>
<protein>
    <submittedName>
        <fullName evidence="2">Endonuclease domain-containing protein</fullName>
    </submittedName>
</protein>